<dbReference type="STRING" id="857342.A0A2T3AYJ7"/>
<evidence type="ECO:0000256" key="1">
    <source>
        <dbReference type="ARBA" id="ARBA00004141"/>
    </source>
</evidence>
<evidence type="ECO:0000256" key="3">
    <source>
        <dbReference type="ARBA" id="ARBA00022692"/>
    </source>
</evidence>
<keyword evidence="9" id="KW-1185">Reference proteome</keyword>
<feature type="transmembrane region" description="Helical" evidence="6">
    <location>
        <begin position="212"/>
        <end position="234"/>
    </location>
</feature>
<feature type="transmembrane region" description="Helical" evidence="6">
    <location>
        <begin position="408"/>
        <end position="429"/>
    </location>
</feature>
<feature type="domain" description="Major facilitator superfamily (MFS) profile" evidence="7">
    <location>
        <begin position="53"/>
        <end position="466"/>
    </location>
</feature>
<feature type="transmembrane region" description="Helical" evidence="6">
    <location>
        <begin position="319"/>
        <end position="339"/>
    </location>
</feature>
<dbReference type="InterPro" id="IPR011701">
    <property type="entry name" value="MFS"/>
</dbReference>
<keyword evidence="3 6" id="KW-0812">Transmembrane</keyword>
<feature type="transmembrane region" description="Helical" evidence="6">
    <location>
        <begin position="179"/>
        <end position="200"/>
    </location>
</feature>
<evidence type="ECO:0000313" key="8">
    <source>
        <dbReference type="EMBL" id="PSS15120.1"/>
    </source>
</evidence>
<protein>
    <recommendedName>
        <fullName evidence="7">Major facilitator superfamily (MFS) profile domain-containing protein</fullName>
    </recommendedName>
</protein>
<dbReference type="InterPro" id="IPR020846">
    <property type="entry name" value="MFS_dom"/>
</dbReference>
<comment type="subcellular location">
    <subcellularLocation>
        <location evidence="1">Membrane</location>
        <topology evidence="1">Multi-pass membrane protein</topology>
    </subcellularLocation>
</comment>
<feature type="transmembrane region" description="Helical" evidence="6">
    <location>
        <begin position="49"/>
        <end position="71"/>
    </location>
</feature>
<dbReference type="AlphaFoldDB" id="A0A2T3AYJ7"/>
<accession>A0A2T3AYJ7</accession>
<keyword evidence="2" id="KW-0813">Transport</keyword>
<keyword evidence="4 6" id="KW-1133">Transmembrane helix</keyword>
<dbReference type="RefSeq" id="XP_024719719.1">
    <property type="nucleotide sequence ID" value="XM_024862771.1"/>
</dbReference>
<dbReference type="OrthoDB" id="310895at2759"/>
<dbReference type="GO" id="GO:0022857">
    <property type="term" value="F:transmembrane transporter activity"/>
    <property type="evidence" value="ECO:0007669"/>
    <property type="project" value="InterPro"/>
</dbReference>
<feature type="transmembrane region" description="Helical" evidence="6">
    <location>
        <begin position="280"/>
        <end position="307"/>
    </location>
</feature>
<sequence length="496" mass="55347">MSGPIAPTEIPSDKPSSIIPHKEIEKSPYLHESSESVDRVAEKKLLWKVDLHVVPALGILYMLAFLDRINIGNAKIQNMTTELHMVGNDYSIALFIFFIPYILLEVPSNIIIRKIAPSIWLSAIIFFWGVCTVCEGLVKNFGSLVALRFLLGIFEAGLVPGAVYLISMYYKRYELQWRLSVFFCASILAGAFGGLLAYGLAHMDGIGGYSGWRWIFIIEGLLTIVVAISFKFLLVDWPETASFLTPADRALLLHRLSMDTGEARMDVLDRRAAKRIFSDWKIYCGTLMYMGVVTTGYATSFFIPTIIQEMGFTAAESQVRSIPIFIVAAVVALGVAWWTDRLQHRYAFTMAGVLVGMVGYVILLCQDGVSTGVKYMACFFITTGGYMTQPVTWTWLSNNMGGHYKRSIAMALQIGLGNLGGIVASNVYIANQSPRYKVGYGTSLAMLLMCGLACTVFYLGLKAENRRRDGGERDYRFTEEQLDNMGDDHPDFRYTL</sequence>
<evidence type="ECO:0000313" key="9">
    <source>
        <dbReference type="Proteomes" id="UP000241818"/>
    </source>
</evidence>
<dbReference type="InParanoid" id="A0A2T3AYJ7"/>
<dbReference type="PANTHER" id="PTHR43791:SF52">
    <property type="entry name" value="TRANSPORTER, PUTATIVE (AFU_ORTHOLOGUE AFUA_1G11820)-RELATED"/>
    <property type="match status" value="1"/>
</dbReference>
<organism evidence="8 9">
    <name type="scientific">Amorphotheca resinae ATCC 22711</name>
    <dbReference type="NCBI Taxonomy" id="857342"/>
    <lineage>
        <taxon>Eukaryota</taxon>
        <taxon>Fungi</taxon>
        <taxon>Dikarya</taxon>
        <taxon>Ascomycota</taxon>
        <taxon>Pezizomycotina</taxon>
        <taxon>Leotiomycetes</taxon>
        <taxon>Helotiales</taxon>
        <taxon>Amorphothecaceae</taxon>
        <taxon>Amorphotheca</taxon>
    </lineage>
</organism>
<feature type="transmembrane region" description="Helical" evidence="6">
    <location>
        <begin position="441"/>
        <end position="461"/>
    </location>
</feature>
<feature type="transmembrane region" description="Helical" evidence="6">
    <location>
        <begin position="375"/>
        <end position="396"/>
    </location>
</feature>
<evidence type="ECO:0000256" key="4">
    <source>
        <dbReference type="ARBA" id="ARBA00022989"/>
    </source>
</evidence>
<keyword evidence="5 6" id="KW-0472">Membrane</keyword>
<dbReference type="SUPFAM" id="SSF103473">
    <property type="entry name" value="MFS general substrate transporter"/>
    <property type="match status" value="1"/>
</dbReference>
<dbReference type="EMBL" id="KZ679013">
    <property type="protein sequence ID" value="PSS15120.1"/>
    <property type="molecule type" value="Genomic_DNA"/>
</dbReference>
<reference evidence="8 9" key="1">
    <citation type="journal article" date="2018" name="New Phytol.">
        <title>Comparative genomics and transcriptomics depict ericoid mycorrhizal fungi as versatile saprotrophs and plant mutualists.</title>
        <authorList>
            <person name="Martino E."/>
            <person name="Morin E."/>
            <person name="Grelet G.A."/>
            <person name="Kuo A."/>
            <person name="Kohler A."/>
            <person name="Daghino S."/>
            <person name="Barry K.W."/>
            <person name="Cichocki N."/>
            <person name="Clum A."/>
            <person name="Dockter R.B."/>
            <person name="Hainaut M."/>
            <person name="Kuo R.C."/>
            <person name="LaButti K."/>
            <person name="Lindahl B.D."/>
            <person name="Lindquist E.A."/>
            <person name="Lipzen A."/>
            <person name="Khouja H.R."/>
            <person name="Magnuson J."/>
            <person name="Murat C."/>
            <person name="Ohm R.A."/>
            <person name="Singer S.W."/>
            <person name="Spatafora J.W."/>
            <person name="Wang M."/>
            <person name="Veneault-Fourrey C."/>
            <person name="Henrissat B."/>
            <person name="Grigoriev I.V."/>
            <person name="Martin F.M."/>
            <person name="Perotto S."/>
        </authorList>
    </citation>
    <scope>NUCLEOTIDE SEQUENCE [LARGE SCALE GENOMIC DNA]</scope>
    <source>
        <strain evidence="8 9">ATCC 22711</strain>
    </source>
</reference>
<dbReference type="FunFam" id="1.20.1250.20:FF:000068">
    <property type="entry name" value="MFS general substrate transporter"/>
    <property type="match status" value="1"/>
</dbReference>
<dbReference type="GeneID" id="36570852"/>
<dbReference type="FunFam" id="1.20.1250.20:FF:000034">
    <property type="entry name" value="MFS general substrate transporter"/>
    <property type="match status" value="1"/>
</dbReference>
<dbReference type="GO" id="GO:0016020">
    <property type="term" value="C:membrane"/>
    <property type="evidence" value="ECO:0007669"/>
    <property type="project" value="UniProtKB-SubCell"/>
</dbReference>
<feature type="transmembrane region" description="Helical" evidence="6">
    <location>
        <begin position="119"/>
        <end position="138"/>
    </location>
</feature>
<feature type="transmembrane region" description="Helical" evidence="6">
    <location>
        <begin position="346"/>
        <end position="363"/>
    </location>
</feature>
<dbReference type="InterPro" id="IPR036259">
    <property type="entry name" value="MFS_trans_sf"/>
</dbReference>
<evidence type="ECO:0000256" key="5">
    <source>
        <dbReference type="ARBA" id="ARBA00023136"/>
    </source>
</evidence>
<gene>
    <name evidence="8" type="ORF">M430DRAFT_142543</name>
</gene>
<evidence type="ECO:0000259" key="7">
    <source>
        <dbReference type="PROSITE" id="PS50850"/>
    </source>
</evidence>
<dbReference type="Proteomes" id="UP000241818">
    <property type="component" value="Unassembled WGS sequence"/>
</dbReference>
<dbReference type="PROSITE" id="PS50850">
    <property type="entry name" value="MFS"/>
    <property type="match status" value="1"/>
</dbReference>
<dbReference type="Gene3D" id="1.20.1250.20">
    <property type="entry name" value="MFS general substrate transporter like domains"/>
    <property type="match status" value="2"/>
</dbReference>
<dbReference type="PANTHER" id="PTHR43791">
    <property type="entry name" value="PERMEASE-RELATED"/>
    <property type="match status" value="1"/>
</dbReference>
<evidence type="ECO:0000256" key="6">
    <source>
        <dbReference type="SAM" id="Phobius"/>
    </source>
</evidence>
<dbReference type="Pfam" id="PF07690">
    <property type="entry name" value="MFS_1"/>
    <property type="match status" value="1"/>
</dbReference>
<feature type="transmembrane region" description="Helical" evidence="6">
    <location>
        <begin position="144"/>
        <end position="167"/>
    </location>
</feature>
<evidence type="ECO:0000256" key="2">
    <source>
        <dbReference type="ARBA" id="ARBA00022448"/>
    </source>
</evidence>
<proteinExistence type="predicted"/>
<name>A0A2T3AYJ7_AMORE</name>
<feature type="transmembrane region" description="Helical" evidence="6">
    <location>
        <begin position="91"/>
        <end position="112"/>
    </location>
</feature>